<keyword evidence="2" id="KW-0560">Oxidoreductase</keyword>
<feature type="signal peptide" evidence="5">
    <location>
        <begin position="1"/>
        <end position="22"/>
    </location>
</feature>
<organism evidence="7 8">
    <name type="scientific">Sinisalibacter aestuarii</name>
    <dbReference type="NCBI Taxonomy" id="2949426"/>
    <lineage>
        <taxon>Bacteria</taxon>
        <taxon>Pseudomonadati</taxon>
        <taxon>Pseudomonadota</taxon>
        <taxon>Alphaproteobacteria</taxon>
        <taxon>Rhodobacterales</taxon>
        <taxon>Roseobacteraceae</taxon>
        <taxon>Sinisalibacter</taxon>
    </lineage>
</organism>
<protein>
    <submittedName>
        <fullName evidence="7">DSBA oxidoreductase</fullName>
    </submittedName>
</protein>
<dbReference type="Pfam" id="PF18312">
    <property type="entry name" value="ScsC_N"/>
    <property type="match status" value="1"/>
</dbReference>
<dbReference type="InterPro" id="IPR013766">
    <property type="entry name" value="Thioredoxin_domain"/>
</dbReference>
<reference evidence="7" key="1">
    <citation type="journal article" date="2023" name="Int. J. Syst. Evol. Microbiol.">
        <title>Sinisalibacter aestuarii sp. nov., isolated from estuarine sediment of the Arakawa River.</title>
        <authorList>
            <person name="Arafat S.T."/>
            <person name="Hirano S."/>
            <person name="Sato A."/>
            <person name="Takeuchi K."/>
            <person name="Yasuda T."/>
            <person name="Terahara T."/>
            <person name="Hamada M."/>
            <person name="Kobayashi T."/>
        </authorList>
    </citation>
    <scope>NUCLEOTIDE SEQUENCE</scope>
    <source>
        <strain evidence="7">B-399</strain>
    </source>
</reference>
<dbReference type="PANTHER" id="PTHR13887">
    <property type="entry name" value="GLUTATHIONE S-TRANSFERASE KAPPA"/>
    <property type="match status" value="1"/>
</dbReference>
<keyword evidence="8" id="KW-1185">Reference proteome</keyword>
<keyword evidence="4" id="KW-0676">Redox-active center</keyword>
<dbReference type="Gene3D" id="3.40.30.10">
    <property type="entry name" value="Glutaredoxin"/>
    <property type="match status" value="1"/>
</dbReference>
<dbReference type="PROSITE" id="PS51352">
    <property type="entry name" value="THIOREDOXIN_2"/>
    <property type="match status" value="1"/>
</dbReference>
<dbReference type="InterPro" id="IPR041205">
    <property type="entry name" value="ScsC_N"/>
</dbReference>
<dbReference type="InterPro" id="IPR001853">
    <property type="entry name" value="DSBA-like_thioredoxin_dom"/>
</dbReference>
<gene>
    <name evidence="7" type="ORF">STA1M1_17490</name>
</gene>
<keyword evidence="3" id="KW-1015">Disulfide bond</keyword>
<dbReference type="Pfam" id="PF01323">
    <property type="entry name" value="DSBA"/>
    <property type="match status" value="1"/>
</dbReference>
<dbReference type="InterPro" id="IPR036249">
    <property type="entry name" value="Thioredoxin-like_sf"/>
</dbReference>
<sequence length="251" mass="27056">MTRRFLPALALAAGLAAAPAFAFDVGAMTDAERAAFREEVRAYLLENPEIIMEAVAVLERRQAAEQVANDAALVSTNHDAIFNDGYSYIGGNPEGDVTFVEFVDYKCGYCRKAFPELAQLIEQDGNIRIIYKEFPILGEESLLASRFAVSAKLIAGDDAYGRLHDAMMTMRGTMTTASLSGLAGDLGLDGEAIVAGMSDPQVDAIIGMNHELAGRLQISGTPTFVMRDQLLRGYVPLDGMVQIVAELRAAQ</sequence>
<evidence type="ECO:0000256" key="4">
    <source>
        <dbReference type="ARBA" id="ARBA00023284"/>
    </source>
</evidence>
<evidence type="ECO:0000259" key="6">
    <source>
        <dbReference type="PROSITE" id="PS51352"/>
    </source>
</evidence>
<dbReference type="CDD" id="cd03023">
    <property type="entry name" value="DsbA_Com1_like"/>
    <property type="match status" value="1"/>
</dbReference>
<comment type="caution">
    <text evidence="7">The sequence shown here is derived from an EMBL/GenBank/DDBJ whole genome shotgun (WGS) entry which is preliminary data.</text>
</comment>
<feature type="chain" id="PRO_5046616625" evidence="5">
    <location>
        <begin position="23"/>
        <end position="251"/>
    </location>
</feature>
<evidence type="ECO:0000256" key="1">
    <source>
        <dbReference type="ARBA" id="ARBA00022729"/>
    </source>
</evidence>
<dbReference type="RefSeq" id="WP_281841867.1">
    <property type="nucleotide sequence ID" value="NZ_BROH01000004.1"/>
</dbReference>
<evidence type="ECO:0000256" key="2">
    <source>
        <dbReference type="ARBA" id="ARBA00023002"/>
    </source>
</evidence>
<evidence type="ECO:0000256" key="5">
    <source>
        <dbReference type="SAM" id="SignalP"/>
    </source>
</evidence>
<dbReference type="PANTHER" id="PTHR13887:SF14">
    <property type="entry name" value="DISULFIDE BOND FORMATION PROTEIN D"/>
    <property type="match status" value="1"/>
</dbReference>
<proteinExistence type="predicted"/>
<dbReference type="EMBL" id="BROH01000004">
    <property type="protein sequence ID" value="GKY87880.1"/>
    <property type="molecule type" value="Genomic_DNA"/>
</dbReference>
<dbReference type="Proteomes" id="UP001144205">
    <property type="component" value="Unassembled WGS sequence"/>
</dbReference>
<name>A0ABQ5LTY4_9RHOB</name>
<accession>A0ABQ5LTY4</accession>
<evidence type="ECO:0000313" key="8">
    <source>
        <dbReference type="Proteomes" id="UP001144205"/>
    </source>
</evidence>
<keyword evidence="1 5" id="KW-0732">Signal</keyword>
<dbReference type="SUPFAM" id="SSF52833">
    <property type="entry name" value="Thioredoxin-like"/>
    <property type="match status" value="1"/>
</dbReference>
<evidence type="ECO:0000313" key="7">
    <source>
        <dbReference type="EMBL" id="GKY87880.1"/>
    </source>
</evidence>
<evidence type="ECO:0000256" key="3">
    <source>
        <dbReference type="ARBA" id="ARBA00023157"/>
    </source>
</evidence>
<feature type="domain" description="Thioredoxin" evidence="6">
    <location>
        <begin position="62"/>
        <end position="249"/>
    </location>
</feature>